<dbReference type="SUPFAM" id="SSF54913">
    <property type="entry name" value="GlnB-like"/>
    <property type="match status" value="1"/>
</dbReference>
<dbReference type="GO" id="GO:0005507">
    <property type="term" value="F:copper ion binding"/>
    <property type="evidence" value="ECO:0007669"/>
    <property type="project" value="TreeGrafter"/>
</dbReference>
<gene>
    <name evidence="2" type="ORF">FJY86_04060</name>
</gene>
<dbReference type="EMBL" id="VGJJ01000036">
    <property type="protein sequence ID" value="MBM3282483.1"/>
    <property type="molecule type" value="Genomic_DNA"/>
</dbReference>
<evidence type="ECO:0000313" key="3">
    <source>
        <dbReference type="Proteomes" id="UP000774699"/>
    </source>
</evidence>
<comment type="caution">
    <text evidence="2">The sequence shown here is derived from an EMBL/GenBank/DDBJ whole genome shotgun (WGS) entry which is preliminary data.</text>
</comment>
<dbReference type="Proteomes" id="UP000774699">
    <property type="component" value="Unassembled WGS sequence"/>
</dbReference>
<protein>
    <submittedName>
        <fullName evidence="2">Divalent-cation tolerance protein CutA</fullName>
    </submittedName>
</protein>
<name>A0A8T4C7L0_9ARCH</name>
<dbReference type="Pfam" id="PF03091">
    <property type="entry name" value="CutA1"/>
    <property type="match status" value="1"/>
</dbReference>
<dbReference type="PANTHER" id="PTHR23419">
    <property type="entry name" value="DIVALENT CATION TOLERANCE CUTA-RELATED"/>
    <property type="match status" value="1"/>
</dbReference>
<evidence type="ECO:0000313" key="2">
    <source>
        <dbReference type="EMBL" id="MBM3282483.1"/>
    </source>
</evidence>
<dbReference type="InterPro" id="IPR015867">
    <property type="entry name" value="N-reg_PII/ATP_PRibTrfase_C"/>
</dbReference>
<organism evidence="2 3">
    <name type="scientific">Candidatus Iainarchaeum sp</name>
    <dbReference type="NCBI Taxonomy" id="3101447"/>
    <lineage>
        <taxon>Archaea</taxon>
        <taxon>Candidatus Iainarchaeota</taxon>
        <taxon>Candidatus Iainarchaeia</taxon>
        <taxon>Candidatus Iainarchaeales</taxon>
        <taxon>Candidatus Iainarchaeaceae</taxon>
        <taxon>Candidatus Iainarchaeum</taxon>
    </lineage>
</organism>
<sequence length="111" mass="12426">MASAVLIYSTFGSEKDAQKAVQNLLKMKLVGCAVMFPAKSMYWWKGSIDTAQETILLLKTTKSLVVKAKKELAKKHPYEVPCILDWPAGVNDSYLNWLMESTGKSPKTKKK</sequence>
<dbReference type="InterPro" id="IPR004323">
    <property type="entry name" value="Ion_tolerance_CutA"/>
</dbReference>
<dbReference type="InterPro" id="IPR011322">
    <property type="entry name" value="N-reg_PII-like_a/b"/>
</dbReference>
<dbReference type="AlphaFoldDB" id="A0A8T4C7L0"/>
<dbReference type="Gene3D" id="3.30.70.120">
    <property type="match status" value="1"/>
</dbReference>
<dbReference type="GO" id="GO:0010038">
    <property type="term" value="P:response to metal ion"/>
    <property type="evidence" value="ECO:0007669"/>
    <property type="project" value="InterPro"/>
</dbReference>
<dbReference type="PANTHER" id="PTHR23419:SF8">
    <property type="entry name" value="FI09726P"/>
    <property type="match status" value="1"/>
</dbReference>
<reference evidence="2" key="1">
    <citation type="submission" date="2019-03" db="EMBL/GenBank/DDBJ databases">
        <title>Lake Tanganyika Metagenome-Assembled Genomes (MAGs).</title>
        <authorList>
            <person name="Tran P."/>
        </authorList>
    </citation>
    <scope>NUCLEOTIDE SEQUENCE</scope>
    <source>
        <strain evidence="2">M_DeepCast_50m_m2_156</strain>
    </source>
</reference>
<accession>A0A8T4C7L0</accession>
<evidence type="ECO:0000256" key="1">
    <source>
        <dbReference type="ARBA" id="ARBA00010169"/>
    </source>
</evidence>
<comment type="similarity">
    <text evidence="1">Belongs to the CutA family.</text>
</comment>
<proteinExistence type="inferred from homology"/>